<evidence type="ECO:0000313" key="2">
    <source>
        <dbReference type="Proteomes" id="UP000735302"/>
    </source>
</evidence>
<comment type="caution">
    <text evidence="1">The sequence shown here is derived from an EMBL/GenBank/DDBJ whole genome shotgun (WGS) entry which is preliminary data.</text>
</comment>
<dbReference type="Proteomes" id="UP000735302">
    <property type="component" value="Unassembled WGS sequence"/>
</dbReference>
<dbReference type="EMBL" id="BLXT01007308">
    <property type="protein sequence ID" value="GFO37812.1"/>
    <property type="molecule type" value="Genomic_DNA"/>
</dbReference>
<sequence>MILGYSFFSPLKIQRETVEIVTTIKGIENKAIMSLEEMYQVANKEMNNQYPQNQWVRFYADESATKAIKNEGLGVHVERQSGTTETHSFPTGTQSSNYKAEAVALEHAVSLVKNSFNTA</sequence>
<proteinExistence type="predicted"/>
<dbReference type="GO" id="GO:0003676">
    <property type="term" value="F:nucleic acid binding"/>
    <property type="evidence" value="ECO:0007669"/>
    <property type="project" value="InterPro"/>
</dbReference>
<gene>
    <name evidence="1" type="ORF">PoB_006431700</name>
</gene>
<dbReference type="Gene3D" id="3.30.420.10">
    <property type="entry name" value="Ribonuclease H-like superfamily/Ribonuclease H"/>
    <property type="match status" value="1"/>
</dbReference>
<dbReference type="AlphaFoldDB" id="A0AAV4D0Y7"/>
<reference evidence="1 2" key="1">
    <citation type="journal article" date="2021" name="Elife">
        <title>Chloroplast acquisition without the gene transfer in kleptoplastic sea slugs, Plakobranchus ocellatus.</title>
        <authorList>
            <person name="Maeda T."/>
            <person name="Takahashi S."/>
            <person name="Yoshida T."/>
            <person name="Shimamura S."/>
            <person name="Takaki Y."/>
            <person name="Nagai Y."/>
            <person name="Toyoda A."/>
            <person name="Suzuki Y."/>
            <person name="Arimoto A."/>
            <person name="Ishii H."/>
            <person name="Satoh N."/>
            <person name="Nishiyama T."/>
            <person name="Hasebe M."/>
            <person name="Maruyama T."/>
            <person name="Minagawa J."/>
            <person name="Obokata J."/>
            <person name="Shigenobu S."/>
        </authorList>
    </citation>
    <scope>NUCLEOTIDE SEQUENCE [LARGE SCALE GENOMIC DNA]</scope>
</reference>
<organism evidence="1 2">
    <name type="scientific">Plakobranchus ocellatus</name>
    <dbReference type="NCBI Taxonomy" id="259542"/>
    <lineage>
        <taxon>Eukaryota</taxon>
        <taxon>Metazoa</taxon>
        <taxon>Spiralia</taxon>
        <taxon>Lophotrochozoa</taxon>
        <taxon>Mollusca</taxon>
        <taxon>Gastropoda</taxon>
        <taxon>Heterobranchia</taxon>
        <taxon>Euthyneura</taxon>
        <taxon>Panpulmonata</taxon>
        <taxon>Sacoglossa</taxon>
        <taxon>Placobranchoidea</taxon>
        <taxon>Plakobranchidae</taxon>
        <taxon>Plakobranchus</taxon>
    </lineage>
</organism>
<name>A0AAV4D0Y7_9GAST</name>
<dbReference type="InterPro" id="IPR036397">
    <property type="entry name" value="RNaseH_sf"/>
</dbReference>
<keyword evidence="2" id="KW-1185">Reference proteome</keyword>
<protein>
    <recommendedName>
        <fullName evidence="3">RNase H type-1 domain-containing protein</fullName>
    </recommendedName>
</protein>
<accession>A0AAV4D0Y7</accession>
<evidence type="ECO:0000313" key="1">
    <source>
        <dbReference type="EMBL" id="GFO37812.1"/>
    </source>
</evidence>
<evidence type="ECO:0008006" key="3">
    <source>
        <dbReference type="Google" id="ProtNLM"/>
    </source>
</evidence>